<gene>
    <name evidence="2" type="ORF">SBAD_LOCUS4373</name>
</gene>
<evidence type="ECO:0000256" key="1">
    <source>
        <dbReference type="SAM" id="MobiDB-lite"/>
    </source>
</evidence>
<feature type="compositionally biased region" description="Basic and acidic residues" evidence="1">
    <location>
        <begin position="66"/>
        <end position="80"/>
    </location>
</feature>
<sequence>MFSFHETALIPRGTTTAAAAAAAAAAVAAIATPLKEEAVNASALRATSWMAPTTTMVDASPARSVHCADREREAKSPHGDSDDDDNGDNDNDDDDAKALNFNHSQAYFSLAASHHVG</sequence>
<feature type="compositionally biased region" description="Acidic residues" evidence="1">
    <location>
        <begin position="81"/>
        <end position="95"/>
    </location>
</feature>
<feature type="region of interest" description="Disordered" evidence="1">
    <location>
        <begin position="50"/>
        <end position="98"/>
    </location>
</feature>
<dbReference type="Proteomes" id="UP000270296">
    <property type="component" value="Unassembled WGS sequence"/>
</dbReference>
<keyword evidence="3" id="KW-1185">Reference proteome</keyword>
<evidence type="ECO:0000313" key="3">
    <source>
        <dbReference type="Proteomes" id="UP000270296"/>
    </source>
</evidence>
<organism evidence="4">
    <name type="scientific">Soboliphyme baturini</name>
    <dbReference type="NCBI Taxonomy" id="241478"/>
    <lineage>
        <taxon>Eukaryota</taxon>
        <taxon>Metazoa</taxon>
        <taxon>Ecdysozoa</taxon>
        <taxon>Nematoda</taxon>
        <taxon>Enoplea</taxon>
        <taxon>Dorylaimia</taxon>
        <taxon>Dioctophymatida</taxon>
        <taxon>Dioctophymatoidea</taxon>
        <taxon>Soboliphymatidae</taxon>
        <taxon>Soboliphyme</taxon>
    </lineage>
</organism>
<reference evidence="4" key="1">
    <citation type="submission" date="2016-06" db="UniProtKB">
        <authorList>
            <consortium name="WormBaseParasite"/>
        </authorList>
    </citation>
    <scope>IDENTIFICATION</scope>
</reference>
<dbReference type="EMBL" id="UZAM01008280">
    <property type="protein sequence ID" value="VDP04166.1"/>
    <property type="molecule type" value="Genomic_DNA"/>
</dbReference>
<accession>A0A183IL77</accession>
<name>A0A183IL77_9BILA</name>
<reference evidence="2 3" key="2">
    <citation type="submission" date="2018-11" db="EMBL/GenBank/DDBJ databases">
        <authorList>
            <consortium name="Pathogen Informatics"/>
        </authorList>
    </citation>
    <scope>NUCLEOTIDE SEQUENCE [LARGE SCALE GENOMIC DNA]</scope>
</reference>
<evidence type="ECO:0000313" key="2">
    <source>
        <dbReference type="EMBL" id="VDP04166.1"/>
    </source>
</evidence>
<protein>
    <submittedName>
        <fullName evidence="4">Secreted protein</fullName>
    </submittedName>
</protein>
<evidence type="ECO:0000313" key="4">
    <source>
        <dbReference type="WBParaSite" id="SBAD_0000456301-mRNA-1"/>
    </source>
</evidence>
<dbReference type="WBParaSite" id="SBAD_0000456301-mRNA-1">
    <property type="protein sequence ID" value="SBAD_0000456301-mRNA-1"/>
    <property type="gene ID" value="SBAD_0000456301"/>
</dbReference>
<dbReference type="AlphaFoldDB" id="A0A183IL77"/>
<proteinExistence type="predicted"/>